<reference evidence="2" key="1">
    <citation type="submission" date="2021-02" db="EMBL/GenBank/DDBJ databases">
        <authorList>
            <person name="Nowell W R."/>
        </authorList>
    </citation>
    <scope>NUCLEOTIDE SEQUENCE</scope>
</reference>
<organism evidence="2 3">
    <name type="scientific">Adineta steineri</name>
    <dbReference type="NCBI Taxonomy" id="433720"/>
    <lineage>
        <taxon>Eukaryota</taxon>
        <taxon>Metazoa</taxon>
        <taxon>Spiralia</taxon>
        <taxon>Gnathifera</taxon>
        <taxon>Rotifera</taxon>
        <taxon>Eurotatoria</taxon>
        <taxon>Bdelloidea</taxon>
        <taxon>Adinetida</taxon>
        <taxon>Adinetidae</taxon>
        <taxon>Adineta</taxon>
    </lineage>
</organism>
<feature type="non-terminal residue" evidence="2">
    <location>
        <position position="580"/>
    </location>
</feature>
<dbReference type="GO" id="GO:0044550">
    <property type="term" value="P:secondary metabolite biosynthetic process"/>
    <property type="evidence" value="ECO:0007669"/>
    <property type="project" value="TreeGrafter"/>
</dbReference>
<protein>
    <recommendedName>
        <fullName evidence="1">Condensation domain-containing protein</fullName>
    </recommendedName>
</protein>
<evidence type="ECO:0000259" key="1">
    <source>
        <dbReference type="Pfam" id="PF00668"/>
    </source>
</evidence>
<dbReference type="GO" id="GO:0003824">
    <property type="term" value="F:catalytic activity"/>
    <property type="evidence" value="ECO:0007669"/>
    <property type="project" value="InterPro"/>
</dbReference>
<dbReference type="Proteomes" id="UP000663868">
    <property type="component" value="Unassembled WGS sequence"/>
</dbReference>
<dbReference type="InterPro" id="IPR001242">
    <property type="entry name" value="Condensation_dom"/>
</dbReference>
<proteinExistence type="predicted"/>
<dbReference type="GO" id="GO:0005737">
    <property type="term" value="C:cytoplasm"/>
    <property type="evidence" value="ECO:0007669"/>
    <property type="project" value="TreeGrafter"/>
</dbReference>
<evidence type="ECO:0000313" key="2">
    <source>
        <dbReference type="EMBL" id="CAF4191827.1"/>
    </source>
</evidence>
<dbReference type="EMBL" id="CAJOBB010007672">
    <property type="protein sequence ID" value="CAF4191827.1"/>
    <property type="molecule type" value="Genomic_DNA"/>
</dbReference>
<dbReference type="PANTHER" id="PTHR45527:SF1">
    <property type="entry name" value="FATTY ACID SYNTHASE"/>
    <property type="match status" value="1"/>
</dbReference>
<dbReference type="PANTHER" id="PTHR45527">
    <property type="entry name" value="NONRIBOSOMAL PEPTIDE SYNTHETASE"/>
    <property type="match status" value="1"/>
</dbReference>
<dbReference type="GO" id="GO:0031177">
    <property type="term" value="F:phosphopantetheine binding"/>
    <property type="evidence" value="ECO:0007669"/>
    <property type="project" value="TreeGrafter"/>
</dbReference>
<dbReference type="GO" id="GO:0043041">
    <property type="term" value="P:amino acid activation for nonribosomal peptide biosynthetic process"/>
    <property type="evidence" value="ECO:0007669"/>
    <property type="project" value="TreeGrafter"/>
</dbReference>
<evidence type="ECO:0000313" key="3">
    <source>
        <dbReference type="Proteomes" id="UP000663868"/>
    </source>
</evidence>
<feature type="domain" description="Condensation" evidence="1">
    <location>
        <begin position="315"/>
        <end position="579"/>
    </location>
</feature>
<name>A0A820ARI5_9BILA</name>
<dbReference type="Gene3D" id="3.30.559.10">
    <property type="entry name" value="Chloramphenicol acetyltransferase-like domain"/>
    <property type="match status" value="2"/>
</dbReference>
<feature type="non-terminal residue" evidence="2">
    <location>
        <position position="1"/>
    </location>
</feature>
<dbReference type="Pfam" id="PF00668">
    <property type="entry name" value="Condensation"/>
    <property type="match status" value="2"/>
</dbReference>
<sequence length="580" mass="67466">AISIEDDDESLQYIDYSIHERLIDMTTSRAFWYSQFEGFNLKRRLSLPIDQLCSSNDQRSGCASIAQISFDNEITQSFLDYASIHHVTPFQLGLTMLYAFLFKLTHGENDLCVSCLNANRHKIELQNIIGMFVSTLPYRIQLDPHWSFDDLVEYVQEKCLSILGHSHYPLQNIFRDFHLNQSSVPFLQTVFDFITVSTVNDQFTFADVSLQPVSLEQFSAVGKFDFKLTFVYNPISVDNILSCHFVCSRDLFEDTTVTKMIQRFQYLFEELFSMHFNVSRTDLVVSPIAKLTLILPDEMNEIQHVAFYRQSNVTNEAPASFAQARNWLDEKIRLNSNQSQIAIHNMSFVYRLHSGYTLSIKQLYRALQLVVTKHEPLRTLLIFHKEKNLLKQQIIDLNDSNNALFSLIKSMFETDEQLNNIVYDEQQNTQHFDTSQGLVFRCHLVYYKEISANDLLSDKDVIIFNFHHTSFDFSSINIFLHDLNQAYTTNQLPSNHDDTTLRYLDYAIIEQEMSMTGASMFWHDILHDCKLDQYLLLPYDRYRLSNEHRTGRGTSISFDFGPNLSQYFLTCASANSISLE</sequence>
<dbReference type="AlphaFoldDB" id="A0A820ARI5"/>
<dbReference type="SUPFAM" id="SSF52777">
    <property type="entry name" value="CoA-dependent acyltransferases"/>
    <property type="match status" value="2"/>
</dbReference>
<gene>
    <name evidence="2" type="ORF">KXQ929_LOCUS39570</name>
</gene>
<dbReference type="Gene3D" id="3.30.559.30">
    <property type="entry name" value="Nonribosomal peptide synthetase, condensation domain"/>
    <property type="match status" value="2"/>
</dbReference>
<accession>A0A820ARI5</accession>
<dbReference type="InterPro" id="IPR023213">
    <property type="entry name" value="CAT-like_dom_sf"/>
</dbReference>
<comment type="caution">
    <text evidence="2">The sequence shown here is derived from an EMBL/GenBank/DDBJ whole genome shotgun (WGS) entry which is preliminary data.</text>
</comment>
<feature type="domain" description="Condensation" evidence="1">
    <location>
        <begin position="13"/>
        <end position="272"/>
    </location>
</feature>